<dbReference type="SUPFAM" id="SSF51161">
    <property type="entry name" value="Trimeric LpxA-like enzymes"/>
    <property type="match status" value="1"/>
</dbReference>
<dbReference type="PANTHER" id="PTHR43300:SF11">
    <property type="entry name" value="ACETYLTRANSFERASE RV3034C-RELATED"/>
    <property type="match status" value="1"/>
</dbReference>
<dbReference type="Pfam" id="PF00132">
    <property type="entry name" value="Hexapep"/>
    <property type="match status" value="1"/>
</dbReference>
<accession>A0ABW5YEX2</accession>
<evidence type="ECO:0000256" key="1">
    <source>
        <dbReference type="ARBA" id="ARBA00007274"/>
    </source>
</evidence>
<comment type="caution">
    <text evidence="2">The sequence shown here is derived from an EMBL/GenBank/DDBJ whole genome shotgun (WGS) entry which is preliminary data.</text>
</comment>
<organism evidence="2 3">
    <name type="scientific">Mucilaginibacter ximonensis</name>
    <dbReference type="NCBI Taxonomy" id="538021"/>
    <lineage>
        <taxon>Bacteria</taxon>
        <taxon>Pseudomonadati</taxon>
        <taxon>Bacteroidota</taxon>
        <taxon>Sphingobacteriia</taxon>
        <taxon>Sphingobacteriales</taxon>
        <taxon>Sphingobacteriaceae</taxon>
        <taxon>Mucilaginibacter</taxon>
    </lineage>
</organism>
<evidence type="ECO:0000313" key="2">
    <source>
        <dbReference type="EMBL" id="MFD2873848.1"/>
    </source>
</evidence>
<dbReference type="InterPro" id="IPR011004">
    <property type="entry name" value="Trimer_LpxA-like_sf"/>
</dbReference>
<keyword evidence="2" id="KW-0808">Transferase</keyword>
<comment type="similarity">
    <text evidence="1">Belongs to the transferase hexapeptide repeat family.</text>
</comment>
<dbReference type="Gene3D" id="2.160.10.10">
    <property type="entry name" value="Hexapeptide repeat proteins"/>
    <property type="match status" value="1"/>
</dbReference>
<gene>
    <name evidence="2" type="ORF">ACFS5N_15310</name>
</gene>
<dbReference type="EMBL" id="JBHUPD010000003">
    <property type="protein sequence ID" value="MFD2873848.1"/>
    <property type="molecule type" value="Genomic_DNA"/>
</dbReference>
<evidence type="ECO:0000313" key="3">
    <source>
        <dbReference type="Proteomes" id="UP001597557"/>
    </source>
</evidence>
<dbReference type="PANTHER" id="PTHR43300">
    <property type="entry name" value="ACETYLTRANSFERASE"/>
    <property type="match status" value="1"/>
</dbReference>
<keyword evidence="2" id="KW-0012">Acyltransferase</keyword>
<proteinExistence type="inferred from homology"/>
<sequence>MFNLLKTEIKKWLFKRRLKQIRQYITAGNSLFWQQFDLVLVKPEPGKKYLQVGDDTVLDCRVVFETSAGRVIVGNNTFIGSSTIICRSKIEFENDIFVAWGTCFYDHDSHSVDYRHREADIRQQLIDHRNNRNFIENKNWDVVNSKPIKICSNAWIGMNCIILKGVTIGEGAIVGAGSVVTKDVAPWTVVGGNPAKMLKELPENLRKK</sequence>
<name>A0ABW5YEX2_9SPHI</name>
<dbReference type="GO" id="GO:0016746">
    <property type="term" value="F:acyltransferase activity"/>
    <property type="evidence" value="ECO:0007669"/>
    <property type="project" value="UniProtKB-KW"/>
</dbReference>
<dbReference type="InterPro" id="IPR050179">
    <property type="entry name" value="Trans_hexapeptide_repeat"/>
</dbReference>
<dbReference type="InterPro" id="IPR001451">
    <property type="entry name" value="Hexapep"/>
</dbReference>
<keyword evidence="3" id="KW-1185">Reference proteome</keyword>
<protein>
    <submittedName>
        <fullName evidence="2">Acyltransferase</fullName>
    </submittedName>
</protein>
<reference evidence="3" key="1">
    <citation type="journal article" date="2019" name="Int. J. Syst. Evol. Microbiol.">
        <title>The Global Catalogue of Microorganisms (GCM) 10K type strain sequencing project: providing services to taxonomists for standard genome sequencing and annotation.</title>
        <authorList>
            <consortium name="The Broad Institute Genomics Platform"/>
            <consortium name="The Broad Institute Genome Sequencing Center for Infectious Disease"/>
            <person name="Wu L."/>
            <person name="Ma J."/>
        </authorList>
    </citation>
    <scope>NUCLEOTIDE SEQUENCE [LARGE SCALE GENOMIC DNA]</scope>
    <source>
        <strain evidence="3">KCTC 22437</strain>
    </source>
</reference>
<dbReference type="CDD" id="cd04647">
    <property type="entry name" value="LbH_MAT_like"/>
    <property type="match status" value="1"/>
</dbReference>
<dbReference type="Proteomes" id="UP001597557">
    <property type="component" value="Unassembled WGS sequence"/>
</dbReference>
<dbReference type="RefSeq" id="WP_377187381.1">
    <property type="nucleotide sequence ID" value="NZ_JBHUPD010000003.1"/>
</dbReference>